<feature type="domain" description="DNA circulation N-terminal" evidence="1">
    <location>
        <begin position="10"/>
        <end position="99"/>
    </location>
</feature>
<accession>A0A212JBQ2</accession>
<dbReference type="Pfam" id="PF07157">
    <property type="entry name" value="DNA_circ_N"/>
    <property type="match status" value="1"/>
</dbReference>
<proteinExistence type="predicted"/>
<dbReference type="AlphaFoldDB" id="A0A212JBQ2"/>
<organism evidence="2">
    <name type="scientific">uncultured Desulfovibrio sp</name>
    <dbReference type="NCBI Taxonomy" id="167968"/>
    <lineage>
        <taxon>Bacteria</taxon>
        <taxon>Pseudomonadati</taxon>
        <taxon>Thermodesulfobacteriota</taxon>
        <taxon>Desulfovibrionia</taxon>
        <taxon>Desulfovibrionales</taxon>
        <taxon>Desulfovibrionaceae</taxon>
        <taxon>Desulfovibrio</taxon>
        <taxon>environmental samples</taxon>
    </lineage>
</organism>
<protein>
    <submittedName>
        <fullName evidence="2">Putative DNA circulation family protein</fullName>
    </submittedName>
</protein>
<reference evidence="2" key="1">
    <citation type="submission" date="2016-04" db="EMBL/GenBank/DDBJ databases">
        <authorList>
            <person name="Evans L.H."/>
            <person name="Alamgir A."/>
            <person name="Owens N."/>
            <person name="Weber N.D."/>
            <person name="Virtaneva K."/>
            <person name="Barbian K."/>
            <person name="Babar A."/>
            <person name="Rosenke K."/>
        </authorList>
    </citation>
    <scope>NUCLEOTIDE SEQUENCE</scope>
    <source>
        <strain evidence="2">92-2</strain>
    </source>
</reference>
<sequence length="390" mass="42013">MFTRTFFNNLRQASFRGAKFEVDDVDASGGRRLVKHEYPLRDMPYTEDMGRKAREYSVKAFVVQGRNYSYFDARKDLLKALESYGPGTLIHPWHGEIKVCVDRYSLRESMESGGLLQVDITFCEAGSLEQPAATADTAYGTNKAAASVREQLKKEFLAKFGPAARELAAVAETLQTNAALVMEYIGLPQALMAEGLGYAMSLTASPSALFGALTDLFGGLLGTTGEATDVDTSYSFTSTPSRGVEPIDEMLTTNPVIDTPSTIALRTTLAGIAVTELAAASAYKDFVTSDDALAERDTTLAGIDAVAPVVSDPVYGSLAELRRAVAVDLTTRGGQLPSVRKVELPTTMPALVAAYNLYGTATRADEIVSRNHVRHPGRVPGQTELEVLSE</sequence>
<evidence type="ECO:0000313" key="2">
    <source>
        <dbReference type="EMBL" id="SBV96861.1"/>
    </source>
</evidence>
<gene>
    <name evidence="2" type="ORF">KM92DES2_10848</name>
</gene>
<dbReference type="EMBL" id="FLUP01000001">
    <property type="protein sequence ID" value="SBV96861.1"/>
    <property type="molecule type" value="Genomic_DNA"/>
</dbReference>
<name>A0A212JBQ2_9BACT</name>
<evidence type="ECO:0000259" key="1">
    <source>
        <dbReference type="Pfam" id="PF07157"/>
    </source>
</evidence>
<dbReference type="InterPro" id="IPR009826">
    <property type="entry name" value="DNA_circ_N"/>
</dbReference>
<dbReference type="RefSeq" id="WP_227118599.1">
    <property type="nucleotide sequence ID" value="NZ_LT598928.1"/>
</dbReference>